<organism evidence="2 3">
    <name type="scientific">Oryza sativa subsp. japonica</name>
    <name type="common">Rice</name>
    <dbReference type="NCBI Taxonomy" id="39947"/>
    <lineage>
        <taxon>Eukaryota</taxon>
        <taxon>Viridiplantae</taxon>
        <taxon>Streptophyta</taxon>
        <taxon>Embryophyta</taxon>
        <taxon>Tracheophyta</taxon>
        <taxon>Spermatophyta</taxon>
        <taxon>Magnoliopsida</taxon>
        <taxon>Liliopsida</taxon>
        <taxon>Poales</taxon>
        <taxon>Poaceae</taxon>
        <taxon>BOP clade</taxon>
        <taxon>Oryzoideae</taxon>
        <taxon>Oryzeae</taxon>
        <taxon>Oryzinae</taxon>
        <taxon>Oryza</taxon>
        <taxon>Oryza sativa</taxon>
    </lineage>
</organism>
<protein>
    <submittedName>
        <fullName evidence="2">Os04g0387300 protein</fullName>
    </submittedName>
</protein>
<reference evidence="2 3" key="1">
    <citation type="journal article" date="2005" name="Nature">
        <title>The map-based sequence of the rice genome.</title>
        <authorList>
            <consortium name="International rice genome sequencing project (IRGSP)"/>
            <person name="Matsumoto T."/>
            <person name="Wu J."/>
            <person name="Kanamori H."/>
            <person name="Katayose Y."/>
            <person name="Fujisawa M."/>
            <person name="Namiki N."/>
            <person name="Mizuno H."/>
            <person name="Yamamoto K."/>
            <person name="Antonio B.A."/>
            <person name="Baba T."/>
            <person name="Sakata K."/>
            <person name="Nagamura Y."/>
            <person name="Aoki H."/>
            <person name="Arikawa K."/>
            <person name="Arita K."/>
            <person name="Bito T."/>
            <person name="Chiden Y."/>
            <person name="Fujitsuka N."/>
            <person name="Fukunaka R."/>
            <person name="Hamada M."/>
            <person name="Harada C."/>
            <person name="Hayashi A."/>
            <person name="Hijishita S."/>
            <person name="Honda M."/>
            <person name="Hosokawa S."/>
            <person name="Ichikawa Y."/>
            <person name="Idonuma A."/>
            <person name="Iijima M."/>
            <person name="Ikeda M."/>
            <person name="Ikeno M."/>
            <person name="Ito K."/>
            <person name="Ito S."/>
            <person name="Ito T."/>
            <person name="Ito Y."/>
            <person name="Ito Y."/>
            <person name="Iwabuchi A."/>
            <person name="Kamiya K."/>
            <person name="Karasawa W."/>
            <person name="Kurita K."/>
            <person name="Katagiri S."/>
            <person name="Kikuta A."/>
            <person name="Kobayashi H."/>
            <person name="Kobayashi N."/>
            <person name="Machita K."/>
            <person name="Maehara T."/>
            <person name="Masukawa M."/>
            <person name="Mizubayashi T."/>
            <person name="Mukai Y."/>
            <person name="Nagasaki H."/>
            <person name="Nagata Y."/>
            <person name="Naito S."/>
            <person name="Nakashima M."/>
            <person name="Nakama Y."/>
            <person name="Nakamichi Y."/>
            <person name="Nakamura M."/>
            <person name="Meguro A."/>
            <person name="Negishi M."/>
            <person name="Ohta I."/>
            <person name="Ohta T."/>
            <person name="Okamoto M."/>
            <person name="Ono N."/>
            <person name="Saji S."/>
            <person name="Sakaguchi M."/>
            <person name="Sakai K."/>
            <person name="Shibata M."/>
            <person name="Shimokawa T."/>
            <person name="Song J."/>
            <person name="Takazaki Y."/>
            <person name="Terasawa K."/>
            <person name="Tsugane M."/>
            <person name="Tsuji K."/>
            <person name="Ueda S."/>
            <person name="Waki K."/>
            <person name="Yamagata H."/>
            <person name="Yamamoto M."/>
            <person name="Yamamoto S."/>
            <person name="Yamane H."/>
            <person name="Yoshiki S."/>
            <person name="Yoshihara R."/>
            <person name="Yukawa K."/>
            <person name="Zhong H."/>
            <person name="Yano M."/>
            <person name="Yuan Q."/>
            <person name="Ouyang S."/>
            <person name="Liu J."/>
            <person name="Jones K.M."/>
            <person name="Gansberger K."/>
            <person name="Moffat K."/>
            <person name="Hill J."/>
            <person name="Bera J."/>
            <person name="Fadrosh D."/>
            <person name="Jin S."/>
            <person name="Johri S."/>
            <person name="Kim M."/>
            <person name="Overton L."/>
            <person name="Reardon M."/>
            <person name="Tsitrin T."/>
            <person name="Vuong H."/>
            <person name="Weaver B."/>
            <person name="Ciecko A."/>
            <person name="Tallon L."/>
            <person name="Jackson J."/>
            <person name="Pai G."/>
            <person name="Aken S.V."/>
            <person name="Utterback T."/>
            <person name="Reidmuller S."/>
            <person name="Feldblyum T."/>
            <person name="Hsiao J."/>
            <person name="Zismann V."/>
            <person name="Iobst S."/>
            <person name="de Vazeille A.R."/>
            <person name="Buell C.R."/>
            <person name="Ying K."/>
            <person name="Li Y."/>
            <person name="Lu T."/>
            <person name="Huang Y."/>
            <person name="Zhao Q."/>
            <person name="Feng Q."/>
            <person name="Zhang L."/>
            <person name="Zhu J."/>
            <person name="Weng Q."/>
            <person name="Mu J."/>
            <person name="Lu Y."/>
            <person name="Fan D."/>
            <person name="Liu Y."/>
            <person name="Guan J."/>
            <person name="Zhang Y."/>
            <person name="Yu S."/>
            <person name="Liu X."/>
            <person name="Zhang Y."/>
            <person name="Hong G."/>
            <person name="Han B."/>
            <person name="Choisne N."/>
            <person name="Demange N."/>
            <person name="Orjeda G."/>
            <person name="Samain S."/>
            <person name="Cattolico L."/>
            <person name="Pelletier E."/>
            <person name="Couloux A."/>
            <person name="Segurens B."/>
            <person name="Wincker P."/>
            <person name="D'Hont A."/>
            <person name="Scarpelli C."/>
            <person name="Weissenbach J."/>
            <person name="Salanoubat M."/>
            <person name="Quetier F."/>
            <person name="Yu Y."/>
            <person name="Kim H.R."/>
            <person name="Rambo T."/>
            <person name="Currie J."/>
            <person name="Collura K."/>
            <person name="Luo M."/>
            <person name="Yang T."/>
            <person name="Ammiraju J.S.S."/>
            <person name="Engler F."/>
            <person name="Soderlund C."/>
            <person name="Wing R.A."/>
            <person name="Palmer L.E."/>
            <person name="de la Bastide M."/>
            <person name="Spiegel L."/>
            <person name="Nascimento L."/>
            <person name="Zutavern T."/>
            <person name="O'Shaughnessy A."/>
            <person name="Dike S."/>
            <person name="Dedhia N."/>
            <person name="Preston R."/>
            <person name="Balija V."/>
            <person name="McCombie W.R."/>
            <person name="Chow T."/>
            <person name="Chen H."/>
            <person name="Chung M."/>
            <person name="Chen C."/>
            <person name="Shaw J."/>
            <person name="Wu H."/>
            <person name="Hsiao K."/>
            <person name="Chao Y."/>
            <person name="Chu M."/>
            <person name="Cheng C."/>
            <person name="Hour A."/>
            <person name="Lee P."/>
            <person name="Lin S."/>
            <person name="Lin Y."/>
            <person name="Liou J."/>
            <person name="Liu S."/>
            <person name="Hsing Y."/>
            <person name="Raghuvanshi S."/>
            <person name="Mohanty A."/>
            <person name="Bharti A.K."/>
            <person name="Gaur A."/>
            <person name="Gupta V."/>
            <person name="Kumar D."/>
            <person name="Ravi V."/>
            <person name="Vij S."/>
            <person name="Kapur A."/>
            <person name="Khurana P."/>
            <person name="Khurana P."/>
            <person name="Khurana J.P."/>
            <person name="Tyagi A.K."/>
            <person name="Gaikwad K."/>
            <person name="Singh A."/>
            <person name="Dalal V."/>
            <person name="Srivastava S."/>
            <person name="Dixit A."/>
            <person name="Pal A.K."/>
            <person name="Ghazi I.A."/>
            <person name="Yadav M."/>
            <person name="Pandit A."/>
            <person name="Bhargava A."/>
            <person name="Sureshbabu K."/>
            <person name="Batra K."/>
            <person name="Sharma T.R."/>
            <person name="Mohapatra T."/>
            <person name="Singh N.K."/>
            <person name="Messing J."/>
            <person name="Nelson A.B."/>
            <person name="Fuks G."/>
            <person name="Kavchok S."/>
            <person name="Keizer G."/>
            <person name="Linton E."/>
            <person name="Llaca V."/>
            <person name="Song R."/>
            <person name="Tanyolac B."/>
            <person name="Young S."/>
            <person name="Ho-Il K."/>
            <person name="Hahn J.H."/>
            <person name="Sangsakoo G."/>
            <person name="Vanavichit A."/>
            <person name="de Mattos Luiz.A.T."/>
            <person name="Zimmer P.D."/>
            <person name="Malone G."/>
            <person name="Dellagostin O."/>
            <person name="de Oliveira A.C."/>
            <person name="Bevan M."/>
            <person name="Bancroft I."/>
            <person name="Minx P."/>
            <person name="Cordum H."/>
            <person name="Wilson R."/>
            <person name="Cheng Z."/>
            <person name="Jin W."/>
            <person name="Jiang J."/>
            <person name="Leong S.A."/>
            <person name="Iwama H."/>
            <person name="Gojobori T."/>
            <person name="Itoh T."/>
            <person name="Niimura Y."/>
            <person name="Fujii Y."/>
            <person name="Habara T."/>
            <person name="Sakai H."/>
            <person name="Sato Y."/>
            <person name="Wilson G."/>
            <person name="Kumar K."/>
            <person name="McCouch S."/>
            <person name="Juretic N."/>
            <person name="Hoen D."/>
            <person name="Wright S."/>
            <person name="Bruskiewich R."/>
            <person name="Bureau T."/>
            <person name="Miyao A."/>
            <person name="Hirochika H."/>
            <person name="Nishikawa T."/>
            <person name="Kadowaki K."/>
            <person name="Sugiura M."/>
            <person name="Burr B."/>
            <person name="Sasaki T."/>
        </authorList>
    </citation>
    <scope>NUCLEOTIDE SEQUENCE [LARGE SCALE GENOMIC DNA]</scope>
    <source>
        <strain evidence="3">cv. Nipponbare</strain>
    </source>
</reference>
<feature type="region of interest" description="Disordered" evidence="1">
    <location>
        <begin position="1"/>
        <end position="28"/>
    </location>
</feature>
<accession>Q0JDP8</accession>
<evidence type="ECO:0000313" key="3">
    <source>
        <dbReference type="Proteomes" id="UP000000763"/>
    </source>
</evidence>
<sequence>LFYHTKGKDFHVPKETTDKGSNDDDMRSIDETDISTLNMDQLSQIERLLEDELRWTRARKVVVDRSARLQKKVQGKAAIVEVERGSMEIPIESGQEKEQIGGEAVEEQRSRTTPLDLNMPCWDAGPLQ</sequence>
<dbReference type="KEGG" id="dosa:Os04g0387300"/>
<evidence type="ECO:0000256" key="1">
    <source>
        <dbReference type="SAM" id="MobiDB-lite"/>
    </source>
</evidence>
<name>Q0JDP8_ORYSJ</name>
<gene>
    <name evidence="2" type="ordered locus">Os04g0387300</name>
</gene>
<evidence type="ECO:0000313" key="2">
    <source>
        <dbReference type="EMBL" id="BAF14539.1"/>
    </source>
</evidence>
<proteinExistence type="predicted"/>
<feature type="region of interest" description="Disordered" evidence="1">
    <location>
        <begin position="90"/>
        <end position="128"/>
    </location>
</feature>
<feature type="compositionally biased region" description="Basic and acidic residues" evidence="1">
    <location>
        <begin position="94"/>
        <end position="110"/>
    </location>
</feature>
<feature type="non-terminal residue" evidence="2">
    <location>
        <position position="1"/>
    </location>
</feature>
<dbReference type="EMBL" id="AP008210">
    <property type="protein sequence ID" value="BAF14539.1"/>
    <property type="molecule type" value="Genomic_DNA"/>
</dbReference>
<dbReference type="AlphaFoldDB" id="Q0JDP8"/>
<dbReference type="Proteomes" id="UP000000763">
    <property type="component" value="Chromosome 4"/>
</dbReference>
<reference evidence="3" key="2">
    <citation type="journal article" date="2008" name="Nucleic Acids Res.">
        <title>The rice annotation project database (RAP-DB): 2008 update.</title>
        <authorList>
            <consortium name="The rice annotation project (RAP)"/>
        </authorList>
    </citation>
    <scope>GENOME REANNOTATION</scope>
    <source>
        <strain evidence="3">cv. Nipponbare</strain>
    </source>
</reference>